<keyword evidence="1" id="KW-0812">Transmembrane</keyword>
<protein>
    <recommendedName>
        <fullName evidence="4">HIG1 domain-containing protein</fullName>
    </recommendedName>
</protein>
<gene>
    <name evidence="2" type="ORF">ACFSUD_05875</name>
</gene>
<evidence type="ECO:0008006" key="4">
    <source>
        <dbReference type="Google" id="ProtNLM"/>
    </source>
</evidence>
<comment type="caution">
    <text evidence="2">The sequence shown here is derived from an EMBL/GenBank/DDBJ whole genome shotgun (WGS) entry which is preliminary data.</text>
</comment>
<evidence type="ECO:0000313" key="3">
    <source>
        <dbReference type="Proteomes" id="UP001597474"/>
    </source>
</evidence>
<sequence>MARVLLILLFLMVIVVFAAILVSFWKAAYRHGPAAMRSFTGTSEASLMAPTALQKVAYLALILLLLGISTGWIGGM</sequence>
<evidence type="ECO:0000313" key="2">
    <source>
        <dbReference type="EMBL" id="MFD2739087.1"/>
    </source>
</evidence>
<evidence type="ECO:0000256" key="1">
    <source>
        <dbReference type="SAM" id="Phobius"/>
    </source>
</evidence>
<dbReference type="RefSeq" id="WP_386372367.1">
    <property type="nucleotide sequence ID" value="NZ_JBHUMP010000003.1"/>
</dbReference>
<reference evidence="3" key="1">
    <citation type="journal article" date="2019" name="Int. J. Syst. Evol. Microbiol.">
        <title>The Global Catalogue of Microorganisms (GCM) 10K type strain sequencing project: providing services to taxonomists for standard genome sequencing and annotation.</title>
        <authorList>
            <consortium name="The Broad Institute Genomics Platform"/>
            <consortium name="The Broad Institute Genome Sequencing Center for Infectious Disease"/>
            <person name="Wu L."/>
            <person name="Ma J."/>
        </authorList>
    </citation>
    <scope>NUCLEOTIDE SEQUENCE [LARGE SCALE GENOMIC DNA]</scope>
    <source>
        <strain evidence="3">TISTR 2562</strain>
    </source>
</reference>
<name>A0ABW5U0U5_9RHOB</name>
<keyword evidence="3" id="KW-1185">Reference proteome</keyword>
<keyword evidence="1" id="KW-1133">Transmembrane helix</keyword>
<proteinExistence type="predicted"/>
<accession>A0ABW5U0U5</accession>
<dbReference type="EMBL" id="JBHUMP010000003">
    <property type="protein sequence ID" value="MFD2739087.1"/>
    <property type="molecule type" value="Genomic_DNA"/>
</dbReference>
<organism evidence="2 3">
    <name type="scientific">Sulfitobacter aestuarii</name>
    <dbReference type="NCBI Taxonomy" id="2161676"/>
    <lineage>
        <taxon>Bacteria</taxon>
        <taxon>Pseudomonadati</taxon>
        <taxon>Pseudomonadota</taxon>
        <taxon>Alphaproteobacteria</taxon>
        <taxon>Rhodobacterales</taxon>
        <taxon>Roseobacteraceae</taxon>
        <taxon>Sulfitobacter</taxon>
    </lineage>
</organism>
<feature type="transmembrane region" description="Helical" evidence="1">
    <location>
        <begin position="56"/>
        <end position="75"/>
    </location>
</feature>
<dbReference type="Proteomes" id="UP001597474">
    <property type="component" value="Unassembled WGS sequence"/>
</dbReference>
<keyword evidence="1" id="KW-0472">Membrane</keyword>